<keyword evidence="1" id="KW-0949">S-adenosyl-L-methionine</keyword>
<keyword evidence="2" id="KW-0479">Metal-binding</keyword>
<name>A0A3E0I912_9PSEU</name>
<sequence>MTARSIATDEVAPSCYFRTTVEQPFRKALVQINEDCNLRCAHCFVSATKVGRQMPVTAVVEKVIPRLAEARVSRVTLTGGEPSIHPDFLAIVREFRAVGMDVGICTNATTLDDTVIRALAALGVHCNVSLDGFAADSHGKFRGDRASFTVTTATVEKLGAAGILQGLLCTPNTLAQNEEYARLCAFARANGARYVLLNPLGSMGRGVKSRSKLAKTTLHMQEIFELTAPFDGPELDIAHIRFPNTAGRPLAGCEAGTIIYVFTPGEVTVCPYLVFAARTPQSRHADTEFIVGNIFTDPDIAQRLDDYRFHDRYRVGDNRTCGACSMNTGCGKGCPAAVVAAGGRIGDVDTEQCPVTTDAHTAGRRLLPLMPA</sequence>
<evidence type="ECO:0000313" key="7">
    <source>
        <dbReference type="Proteomes" id="UP000256269"/>
    </source>
</evidence>
<dbReference type="GO" id="GO:0051536">
    <property type="term" value="F:iron-sulfur cluster binding"/>
    <property type="evidence" value="ECO:0007669"/>
    <property type="project" value="UniProtKB-KW"/>
</dbReference>
<evidence type="ECO:0000259" key="5">
    <source>
        <dbReference type="PROSITE" id="PS51918"/>
    </source>
</evidence>
<dbReference type="GO" id="GO:0003824">
    <property type="term" value="F:catalytic activity"/>
    <property type="evidence" value="ECO:0007669"/>
    <property type="project" value="InterPro"/>
</dbReference>
<feature type="domain" description="Radical SAM core" evidence="5">
    <location>
        <begin position="22"/>
        <end position="229"/>
    </location>
</feature>
<evidence type="ECO:0000256" key="1">
    <source>
        <dbReference type="ARBA" id="ARBA00022691"/>
    </source>
</evidence>
<dbReference type="SFLD" id="SFLDS00029">
    <property type="entry name" value="Radical_SAM"/>
    <property type="match status" value="1"/>
</dbReference>
<keyword evidence="3" id="KW-0408">Iron</keyword>
<evidence type="ECO:0000313" key="6">
    <source>
        <dbReference type="EMBL" id="REH55212.1"/>
    </source>
</evidence>
<accession>A0A3E0I912</accession>
<dbReference type="InterPro" id="IPR050377">
    <property type="entry name" value="Radical_SAM_PqqE_MftC-like"/>
</dbReference>
<organism evidence="6 7">
    <name type="scientific">Kutzneria buriramensis</name>
    <dbReference type="NCBI Taxonomy" id="1045776"/>
    <lineage>
        <taxon>Bacteria</taxon>
        <taxon>Bacillati</taxon>
        <taxon>Actinomycetota</taxon>
        <taxon>Actinomycetes</taxon>
        <taxon>Pseudonocardiales</taxon>
        <taxon>Pseudonocardiaceae</taxon>
        <taxon>Kutzneria</taxon>
    </lineage>
</organism>
<keyword evidence="7" id="KW-1185">Reference proteome</keyword>
<dbReference type="InterPro" id="IPR013785">
    <property type="entry name" value="Aldolase_TIM"/>
</dbReference>
<dbReference type="PANTHER" id="PTHR11228">
    <property type="entry name" value="RADICAL SAM DOMAIN PROTEIN"/>
    <property type="match status" value="1"/>
</dbReference>
<comment type="caution">
    <text evidence="6">The sequence shown here is derived from an EMBL/GenBank/DDBJ whole genome shotgun (WGS) entry which is preliminary data.</text>
</comment>
<dbReference type="OrthoDB" id="9782387at2"/>
<evidence type="ECO:0000256" key="2">
    <source>
        <dbReference type="ARBA" id="ARBA00022723"/>
    </source>
</evidence>
<dbReference type="PROSITE" id="PS51918">
    <property type="entry name" value="RADICAL_SAM"/>
    <property type="match status" value="1"/>
</dbReference>
<dbReference type="Gene3D" id="3.20.20.70">
    <property type="entry name" value="Aldolase class I"/>
    <property type="match status" value="1"/>
</dbReference>
<keyword evidence="4" id="KW-0411">Iron-sulfur</keyword>
<dbReference type="SFLD" id="SFLDG01067">
    <property type="entry name" value="SPASM/twitch_domain_containing"/>
    <property type="match status" value="1"/>
</dbReference>
<evidence type="ECO:0000256" key="3">
    <source>
        <dbReference type="ARBA" id="ARBA00023004"/>
    </source>
</evidence>
<dbReference type="GO" id="GO:0046872">
    <property type="term" value="F:metal ion binding"/>
    <property type="evidence" value="ECO:0007669"/>
    <property type="project" value="UniProtKB-KW"/>
</dbReference>
<dbReference type="CDD" id="cd01335">
    <property type="entry name" value="Radical_SAM"/>
    <property type="match status" value="1"/>
</dbReference>
<protein>
    <submittedName>
        <fullName evidence="6">Radical SAM protein with 4Fe4S-binding SPASM domain</fullName>
    </submittedName>
</protein>
<proteinExistence type="predicted"/>
<dbReference type="SUPFAM" id="SSF102114">
    <property type="entry name" value="Radical SAM enzymes"/>
    <property type="match status" value="1"/>
</dbReference>
<dbReference type="InterPro" id="IPR058240">
    <property type="entry name" value="rSAM_sf"/>
</dbReference>
<dbReference type="Proteomes" id="UP000256269">
    <property type="component" value="Unassembled WGS sequence"/>
</dbReference>
<reference evidence="6 7" key="1">
    <citation type="submission" date="2018-08" db="EMBL/GenBank/DDBJ databases">
        <title>Genomic Encyclopedia of Archaeal and Bacterial Type Strains, Phase II (KMG-II): from individual species to whole genera.</title>
        <authorList>
            <person name="Goeker M."/>
        </authorList>
    </citation>
    <scope>NUCLEOTIDE SEQUENCE [LARGE SCALE GENOMIC DNA]</scope>
    <source>
        <strain evidence="6 7">DSM 45791</strain>
    </source>
</reference>
<dbReference type="Pfam" id="PF04055">
    <property type="entry name" value="Radical_SAM"/>
    <property type="match status" value="1"/>
</dbReference>
<dbReference type="EMBL" id="QUNO01000001">
    <property type="protein sequence ID" value="REH55212.1"/>
    <property type="molecule type" value="Genomic_DNA"/>
</dbReference>
<dbReference type="InterPro" id="IPR007197">
    <property type="entry name" value="rSAM"/>
</dbReference>
<dbReference type="RefSeq" id="WP_116172181.1">
    <property type="nucleotide sequence ID" value="NZ_CP144375.1"/>
</dbReference>
<evidence type="ECO:0000256" key="4">
    <source>
        <dbReference type="ARBA" id="ARBA00023014"/>
    </source>
</evidence>
<dbReference type="AlphaFoldDB" id="A0A3E0I912"/>
<dbReference type="PANTHER" id="PTHR11228:SF7">
    <property type="entry name" value="PQQA PEPTIDE CYCLASE"/>
    <property type="match status" value="1"/>
</dbReference>
<dbReference type="SFLD" id="SFLDG01386">
    <property type="entry name" value="main_SPASM_domain-containing"/>
    <property type="match status" value="1"/>
</dbReference>
<gene>
    <name evidence="6" type="ORF">BCF44_101229</name>
</gene>